<evidence type="ECO:0000313" key="1">
    <source>
        <dbReference type="EMBL" id="REK88023.1"/>
    </source>
</evidence>
<accession>A0A371Q102</accession>
<comment type="caution">
    <text evidence="1">The sequence shown here is derived from an EMBL/GenBank/DDBJ whole genome shotgun (WGS) entry which is preliminary data.</text>
</comment>
<evidence type="ECO:0000313" key="2">
    <source>
        <dbReference type="Proteomes" id="UP000262477"/>
    </source>
</evidence>
<reference evidence="1 2" key="1">
    <citation type="submission" date="2018-08" db="EMBL/GenBank/DDBJ databases">
        <title>Streptomyces NEAU-D10 sp. nov., a novel Actinomycete isolated from soil.</title>
        <authorList>
            <person name="Jin L."/>
        </authorList>
    </citation>
    <scope>NUCLEOTIDE SEQUENCE [LARGE SCALE GENOMIC DNA]</scope>
    <source>
        <strain evidence="1 2">NEAU-D10</strain>
    </source>
</reference>
<name>A0A371Q102_STRIH</name>
<protein>
    <submittedName>
        <fullName evidence="1">Uncharacterized protein</fullName>
    </submittedName>
</protein>
<gene>
    <name evidence="1" type="ORF">DY245_23575</name>
</gene>
<dbReference type="PROSITE" id="PS51257">
    <property type="entry name" value="PROKAR_LIPOPROTEIN"/>
    <property type="match status" value="1"/>
</dbReference>
<keyword evidence="2" id="KW-1185">Reference proteome</keyword>
<dbReference type="Proteomes" id="UP000262477">
    <property type="component" value="Unassembled WGS sequence"/>
</dbReference>
<organism evidence="1 2">
    <name type="scientific">Streptomyces inhibens</name>
    <dbReference type="NCBI Taxonomy" id="2293571"/>
    <lineage>
        <taxon>Bacteria</taxon>
        <taxon>Bacillati</taxon>
        <taxon>Actinomycetota</taxon>
        <taxon>Actinomycetes</taxon>
        <taxon>Kitasatosporales</taxon>
        <taxon>Streptomycetaceae</taxon>
        <taxon>Streptomyces</taxon>
    </lineage>
</organism>
<sequence>MSTEPRPRPPARDCDHRVTVIAALLLAACAAALAYVLLGGHHGPVECESDAGAPSRAVPA</sequence>
<dbReference type="AlphaFoldDB" id="A0A371Q102"/>
<dbReference type="RefSeq" id="WP_128509222.1">
    <property type="nucleotide sequence ID" value="NZ_QUAC01000187.1"/>
</dbReference>
<proteinExistence type="predicted"/>
<dbReference type="EMBL" id="QUAC01000187">
    <property type="protein sequence ID" value="REK88023.1"/>
    <property type="molecule type" value="Genomic_DNA"/>
</dbReference>